<evidence type="ECO:0000313" key="3">
    <source>
        <dbReference type="Proteomes" id="UP001595722"/>
    </source>
</evidence>
<evidence type="ECO:0000313" key="2">
    <source>
        <dbReference type="EMBL" id="MFC3678640.1"/>
    </source>
</evidence>
<gene>
    <name evidence="2" type="ORF">ACFOMG_00760</name>
</gene>
<dbReference type="RefSeq" id="WP_376864190.1">
    <property type="nucleotide sequence ID" value="NZ_JBHRYB010000001.1"/>
</dbReference>
<evidence type="ECO:0000256" key="1">
    <source>
        <dbReference type="SAM" id="SignalP"/>
    </source>
</evidence>
<accession>A0ABV7VN09</accession>
<keyword evidence="1" id="KW-0732">Signal</keyword>
<name>A0ABV7VN09_9GAMM</name>
<proteinExistence type="predicted"/>
<evidence type="ECO:0008006" key="4">
    <source>
        <dbReference type="Google" id="ProtNLM"/>
    </source>
</evidence>
<dbReference type="Proteomes" id="UP001595722">
    <property type="component" value="Unassembled WGS sequence"/>
</dbReference>
<reference evidence="3" key="1">
    <citation type="journal article" date="2019" name="Int. J. Syst. Evol. Microbiol.">
        <title>The Global Catalogue of Microorganisms (GCM) 10K type strain sequencing project: providing services to taxonomists for standard genome sequencing and annotation.</title>
        <authorList>
            <consortium name="The Broad Institute Genomics Platform"/>
            <consortium name="The Broad Institute Genome Sequencing Center for Infectious Disease"/>
            <person name="Wu L."/>
            <person name="Ma J."/>
        </authorList>
    </citation>
    <scope>NUCLEOTIDE SEQUENCE [LARGE SCALE GENOMIC DNA]</scope>
    <source>
        <strain evidence="3">KCTC 42424</strain>
    </source>
</reference>
<organism evidence="2 3">
    <name type="scientific">Bacterioplanoides pacificum</name>
    <dbReference type="NCBI Taxonomy" id="1171596"/>
    <lineage>
        <taxon>Bacteria</taxon>
        <taxon>Pseudomonadati</taxon>
        <taxon>Pseudomonadota</taxon>
        <taxon>Gammaproteobacteria</taxon>
        <taxon>Oceanospirillales</taxon>
        <taxon>Oceanospirillaceae</taxon>
        <taxon>Bacterioplanoides</taxon>
    </lineage>
</organism>
<comment type="caution">
    <text evidence="2">The sequence shown here is derived from an EMBL/GenBank/DDBJ whole genome shotgun (WGS) entry which is preliminary data.</text>
</comment>
<feature type="signal peptide" evidence="1">
    <location>
        <begin position="1"/>
        <end position="20"/>
    </location>
</feature>
<protein>
    <recommendedName>
        <fullName evidence="4">DUF4034 domain-containing protein</fullName>
    </recommendedName>
</protein>
<dbReference type="EMBL" id="JBHRYB010000001">
    <property type="protein sequence ID" value="MFC3678640.1"/>
    <property type="molecule type" value="Genomic_DNA"/>
</dbReference>
<keyword evidence="3" id="KW-1185">Reference proteome</keyword>
<feature type="chain" id="PRO_5046045062" description="DUF4034 domain-containing protein" evidence="1">
    <location>
        <begin position="21"/>
        <end position="326"/>
    </location>
</feature>
<sequence>MSFARSLTATLLFISVTCAAAPGWHPYPAHLPQFDYQGDKLKQAWPQLTQATFIAYPSAANLRAEAQRFPALEQYTRQQASQNNAHPALKAALDGNYQPLSEAVAQVWRFHFEGDFQQAYQLGSQLGPAGFIPALYSRLMHTALLEPDKQQRLAVYREVSALSAELLPKAPDHAFALFGLAYAHARELELLGTSEATATGYLSETRDTLEQMQQQYPQRALYPAMLGGLHAGVVERVGSFIGRVTYGSSESAALQAFSQALELESDLPVILNEYAKALIRLDEEEYADQIRQVLQRCAKLPVYSAEEALNRDSCQNRLSASVIAGN</sequence>